<name>A0A9W7G7D5_9STRA</name>
<evidence type="ECO:0000256" key="3">
    <source>
        <dbReference type="ARBA" id="ARBA00022840"/>
    </source>
</evidence>
<dbReference type="Pfam" id="PF12848">
    <property type="entry name" value="ABC_tran_Xtn"/>
    <property type="match status" value="1"/>
</dbReference>
<dbReference type="InterPro" id="IPR003439">
    <property type="entry name" value="ABC_transporter-like_ATP-bd"/>
</dbReference>
<comment type="caution">
    <text evidence="6">The sequence shown here is derived from an EMBL/GenBank/DDBJ whole genome shotgun (WGS) entry which is preliminary data.</text>
</comment>
<evidence type="ECO:0000313" key="7">
    <source>
        <dbReference type="Proteomes" id="UP001165065"/>
    </source>
</evidence>
<dbReference type="InterPro" id="IPR003593">
    <property type="entry name" value="AAA+_ATPase"/>
</dbReference>
<keyword evidence="7" id="KW-1185">Reference proteome</keyword>
<keyword evidence="1" id="KW-0677">Repeat</keyword>
<evidence type="ECO:0000256" key="2">
    <source>
        <dbReference type="ARBA" id="ARBA00022741"/>
    </source>
</evidence>
<dbReference type="PANTHER" id="PTHR19211">
    <property type="entry name" value="ATP-BINDING TRANSPORT PROTEIN-RELATED"/>
    <property type="match status" value="1"/>
</dbReference>
<dbReference type="FunFam" id="3.40.50.300:FF:000011">
    <property type="entry name" value="Putative ABC transporter ATP-binding component"/>
    <property type="match status" value="1"/>
</dbReference>
<evidence type="ECO:0000256" key="4">
    <source>
        <dbReference type="SAM" id="MobiDB-lite"/>
    </source>
</evidence>
<evidence type="ECO:0000259" key="5">
    <source>
        <dbReference type="PROSITE" id="PS50893"/>
    </source>
</evidence>
<dbReference type="GO" id="GO:0005524">
    <property type="term" value="F:ATP binding"/>
    <property type="evidence" value="ECO:0007669"/>
    <property type="project" value="UniProtKB-KW"/>
</dbReference>
<dbReference type="Pfam" id="PF00005">
    <property type="entry name" value="ABC_tran"/>
    <property type="match status" value="2"/>
</dbReference>
<protein>
    <recommendedName>
        <fullName evidence="5">ABC transporter domain-containing protein</fullName>
    </recommendedName>
</protein>
<dbReference type="SUPFAM" id="SSF52540">
    <property type="entry name" value="P-loop containing nucleoside triphosphate hydrolases"/>
    <property type="match status" value="2"/>
</dbReference>
<sequence>MRRSVIEDTTQQRSRVKEIEEERTKQPGVNCVGVNLDYDGTRILEMAEVKFLPGRVYALVGRNGVGKSTLLKNIHGRTILGISQDLDTFLLHQEVVATSKTVRDYVIDQDNRMAALERSLEEASEEEDIEAICSEMADLEESDDANLLAALSRFSMEEHIDTPLTALSGGERKRAGLCLAAFLKPEVLLLDEPTNHLDMKGIKDLVDFVVSISSGTVVVIVSHNRDLIDSVCTDVAELQNKTLTYYRGNYNDFQIQKQRGDLTQTRLAESINNERERIVKTMKNMHLAAANEKGSGKKRSKQISSRVKKLERTGVEKDKNGHRFKTTSSGTGRVGSINMTLDASTRKRQSFRAMLEAVAGVLHPYIDKEIQFKFEATTPYEFHEPLVKVEDAEYKFEGCKSSFLHAECCVEQWSRNIVIGANGSGKSTFIELMGGALNPTSGDVKFVQNLNVGLFSQMVADELLQAVADDDTPLSFLTKLYPETTEFDMRGELSKFGIGCSKVTLKMKMMSGGERIRIVLTMLMLKRPQILILDEPSNHLDLDSVHALGVGLGEWNGTVVLASHDSNLIRTMLEHSADKYDKKFFELVDVDKKWRLDYDHAVKPINAEDFEKYFAM</sequence>
<gene>
    <name evidence="6" type="ORF">TrCOL_g8087</name>
</gene>
<evidence type="ECO:0000256" key="1">
    <source>
        <dbReference type="ARBA" id="ARBA00022737"/>
    </source>
</evidence>
<dbReference type="InterPro" id="IPR050611">
    <property type="entry name" value="ABCF"/>
</dbReference>
<dbReference type="InterPro" id="IPR017871">
    <property type="entry name" value="ABC_transporter-like_CS"/>
</dbReference>
<dbReference type="PROSITE" id="PS00211">
    <property type="entry name" value="ABC_TRANSPORTER_1"/>
    <property type="match status" value="1"/>
</dbReference>
<keyword evidence="2" id="KW-0547">Nucleotide-binding</keyword>
<dbReference type="Proteomes" id="UP001165065">
    <property type="component" value="Unassembled WGS sequence"/>
</dbReference>
<dbReference type="PANTHER" id="PTHR19211:SF117">
    <property type="entry name" value="ATP-BINDING CASSETTE SUB-FAMILY F MEMBER 3"/>
    <property type="match status" value="1"/>
</dbReference>
<dbReference type="EMBL" id="BRYA01000063">
    <property type="protein sequence ID" value="GMI36228.1"/>
    <property type="molecule type" value="Genomic_DNA"/>
</dbReference>
<dbReference type="OrthoDB" id="2110130at2759"/>
<dbReference type="InterPro" id="IPR027417">
    <property type="entry name" value="P-loop_NTPase"/>
</dbReference>
<organism evidence="6 7">
    <name type="scientific">Triparma columacea</name>
    <dbReference type="NCBI Taxonomy" id="722753"/>
    <lineage>
        <taxon>Eukaryota</taxon>
        <taxon>Sar</taxon>
        <taxon>Stramenopiles</taxon>
        <taxon>Ochrophyta</taxon>
        <taxon>Bolidophyceae</taxon>
        <taxon>Parmales</taxon>
        <taxon>Triparmaceae</taxon>
        <taxon>Triparma</taxon>
    </lineage>
</organism>
<dbReference type="PROSITE" id="PS50893">
    <property type="entry name" value="ABC_TRANSPORTER_2"/>
    <property type="match status" value="2"/>
</dbReference>
<feature type="domain" description="ABC transporter" evidence="5">
    <location>
        <begin position="387"/>
        <end position="606"/>
    </location>
</feature>
<accession>A0A9W7G7D5</accession>
<dbReference type="InterPro" id="IPR032781">
    <property type="entry name" value="ABC_tran_Xtn"/>
</dbReference>
<dbReference type="SMART" id="SM00382">
    <property type="entry name" value="AAA"/>
    <property type="match status" value="2"/>
</dbReference>
<dbReference type="AlphaFoldDB" id="A0A9W7G7D5"/>
<reference evidence="7" key="1">
    <citation type="journal article" date="2023" name="Commun. Biol.">
        <title>Genome analysis of Parmales, the sister group of diatoms, reveals the evolutionary specialization of diatoms from phago-mixotrophs to photoautotrophs.</title>
        <authorList>
            <person name="Ban H."/>
            <person name="Sato S."/>
            <person name="Yoshikawa S."/>
            <person name="Yamada K."/>
            <person name="Nakamura Y."/>
            <person name="Ichinomiya M."/>
            <person name="Sato N."/>
            <person name="Blanc-Mathieu R."/>
            <person name="Endo H."/>
            <person name="Kuwata A."/>
            <person name="Ogata H."/>
        </authorList>
    </citation>
    <scope>NUCLEOTIDE SEQUENCE [LARGE SCALE GENOMIC DNA]</scope>
</reference>
<evidence type="ECO:0000313" key="6">
    <source>
        <dbReference type="EMBL" id="GMI36228.1"/>
    </source>
</evidence>
<dbReference type="GO" id="GO:0016887">
    <property type="term" value="F:ATP hydrolysis activity"/>
    <property type="evidence" value="ECO:0007669"/>
    <property type="project" value="InterPro"/>
</dbReference>
<feature type="domain" description="ABC transporter" evidence="5">
    <location>
        <begin position="29"/>
        <end position="272"/>
    </location>
</feature>
<keyword evidence="3" id="KW-0067">ATP-binding</keyword>
<feature type="region of interest" description="Disordered" evidence="4">
    <location>
        <begin position="1"/>
        <end position="21"/>
    </location>
</feature>
<proteinExistence type="predicted"/>
<dbReference type="Gene3D" id="3.40.50.300">
    <property type="entry name" value="P-loop containing nucleotide triphosphate hydrolases"/>
    <property type="match status" value="2"/>
</dbReference>